<evidence type="ECO:0000313" key="2">
    <source>
        <dbReference type="EMBL" id="SHE98455.1"/>
    </source>
</evidence>
<dbReference type="AlphaFoldDB" id="A0A1M4XYD7"/>
<name>A0A1M4XYD7_9BACT</name>
<keyword evidence="1" id="KW-0597">Phosphoprotein</keyword>
<proteinExistence type="predicted"/>
<dbReference type="PANTHER" id="PTHR43547:SF2">
    <property type="entry name" value="HYBRID SIGNAL TRANSDUCTION HISTIDINE KINASE C"/>
    <property type="match status" value="1"/>
</dbReference>
<dbReference type="PANTHER" id="PTHR43547">
    <property type="entry name" value="TWO-COMPONENT HISTIDINE KINASE"/>
    <property type="match status" value="1"/>
</dbReference>
<sequence length="364" mass="40975">MIFIKMIKSTIIFFCVLTPFVSCNGQNQKLYEYRIEPTTAAIGHPVSDLGKNIDCMLQDKNGNYWFASNGDGVYRYDNKTLLHITDKDGLCSNFVLAIQQDIHGYLWFSTRDGICQFDGKKFTNYTTIIKNAPIGRLQYKEGGLFFNHLNGVCFYDGNTFTNFVIYPGSYKPSMSDMNRPYGIYSTLIDNTGNVWFGTQSQGVCRYDGKTFTYLTDKNLAGPAVRTMFQDKAGNIWFGNNGGGLYRYDGKKLTNITEEKNLGNAEFLKGTFNDKPGSLARVWAINEDNDGNLWIGTIDAGVWKFDGTNLTNYTIKDGLSGNAIWTIYKDNKGELWYVTNGDAICTFNGQAFIKHDVPGQLLKSK</sequence>
<dbReference type="InterPro" id="IPR011110">
    <property type="entry name" value="Reg_prop"/>
</dbReference>
<dbReference type="EMBL" id="FQUU01000005">
    <property type="protein sequence ID" value="SHE98455.1"/>
    <property type="molecule type" value="Genomic_DNA"/>
</dbReference>
<dbReference type="SUPFAM" id="SSF63829">
    <property type="entry name" value="Calcium-dependent phosphotriesterase"/>
    <property type="match status" value="2"/>
</dbReference>
<dbReference type="Pfam" id="PF07494">
    <property type="entry name" value="Reg_prop"/>
    <property type="match status" value="5"/>
</dbReference>
<dbReference type="GO" id="GO:0000155">
    <property type="term" value="F:phosphorelay sensor kinase activity"/>
    <property type="evidence" value="ECO:0007669"/>
    <property type="project" value="TreeGrafter"/>
</dbReference>
<protein>
    <submittedName>
        <fullName evidence="2">Two component regulator propeller</fullName>
    </submittedName>
</protein>
<reference evidence="2 3" key="1">
    <citation type="submission" date="2016-11" db="EMBL/GenBank/DDBJ databases">
        <authorList>
            <person name="Jaros S."/>
            <person name="Januszkiewicz K."/>
            <person name="Wedrychowicz H."/>
        </authorList>
    </citation>
    <scope>NUCLEOTIDE SEQUENCE [LARGE SCALE GENOMIC DNA]</scope>
    <source>
        <strain evidence="2 3">DSM 18119</strain>
    </source>
</reference>
<gene>
    <name evidence="2" type="ORF">SAMN02745131_01528</name>
</gene>
<dbReference type="STRING" id="1121884.SAMN02745131_01528"/>
<dbReference type="InterPro" id="IPR015943">
    <property type="entry name" value="WD40/YVTN_repeat-like_dom_sf"/>
</dbReference>
<dbReference type="Gene3D" id="2.130.10.10">
    <property type="entry name" value="YVTN repeat-like/Quinoprotein amine dehydrogenase"/>
    <property type="match status" value="3"/>
</dbReference>
<dbReference type="OrthoDB" id="799853at2"/>
<evidence type="ECO:0000256" key="1">
    <source>
        <dbReference type="ARBA" id="ARBA00022553"/>
    </source>
</evidence>
<accession>A0A1M4XYD7</accession>
<organism evidence="2 3">
    <name type="scientific">Flavisolibacter ginsengisoli DSM 18119</name>
    <dbReference type="NCBI Taxonomy" id="1121884"/>
    <lineage>
        <taxon>Bacteria</taxon>
        <taxon>Pseudomonadati</taxon>
        <taxon>Bacteroidota</taxon>
        <taxon>Chitinophagia</taxon>
        <taxon>Chitinophagales</taxon>
        <taxon>Chitinophagaceae</taxon>
        <taxon>Flavisolibacter</taxon>
    </lineage>
</organism>
<keyword evidence="3" id="KW-1185">Reference proteome</keyword>
<evidence type="ECO:0000313" key="3">
    <source>
        <dbReference type="Proteomes" id="UP000184048"/>
    </source>
</evidence>
<dbReference type="Proteomes" id="UP000184048">
    <property type="component" value="Unassembled WGS sequence"/>
</dbReference>